<keyword evidence="2" id="KW-0812">Transmembrane</keyword>
<evidence type="ECO:0008006" key="5">
    <source>
        <dbReference type="Google" id="ProtNLM"/>
    </source>
</evidence>
<dbReference type="Proteomes" id="UP001500051">
    <property type="component" value="Unassembled WGS sequence"/>
</dbReference>
<feature type="transmembrane region" description="Helical" evidence="2">
    <location>
        <begin position="21"/>
        <end position="43"/>
    </location>
</feature>
<keyword evidence="2" id="KW-0472">Membrane</keyword>
<comment type="caution">
    <text evidence="3">The sequence shown here is derived from an EMBL/GenBank/DDBJ whole genome shotgun (WGS) entry which is preliminary data.</text>
</comment>
<dbReference type="EMBL" id="BAAAYX010000012">
    <property type="protein sequence ID" value="GAA3707808.1"/>
    <property type="molecule type" value="Genomic_DNA"/>
</dbReference>
<evidence type="ECO:0000313" key="3">
    <source>
        <dbReference type="EMBL" id="GAA3707808.1"/>
    </source>
</evidence>
<name>A0ABP7DQU6_9ACTN</name>
<protein>
    <recommendedName>
        <fullName evidence="5">Flp pilus-assembly TadE/G-like</fullName>
    </recommendedName>
</protein>
<accession>A0ABP7DQU6</accession>
<evidence type="ECO:0000256" key="1">
    <source>
        <dbReference type="SAM" id="MobiDB-lite"/>
    </source>
</evidence>
<proteinExistence type="predicted"/>
<reference evidence="4" key="1">
    <citation type="journal article" date="2019" name="Int. J. Syst. Evol. Microbiol.">
        <title>The Global Catalogue of Microorganisms (GCM) 10K type strain sequencing project: providing services to taxonomists for standard genome sequencing and annotation.</title>
        <authorList>
            <consortium name="The Broad Institute Genomics Platform"/>
            <consortium name="The Broad Institute Genome Sequencing Center for Infectious Disease"/>
            <person name="Wu L."/>
            <person name="Ma J."/>
        </authorList>
    </citation>
    <scope>NUCLEOTIDE SEQUENCE [LARGE SCALE GENOMIC DNA]</scope>
    <source>
        <strain evidence="4">JCM 16548</strain>
    </source>
</reference>
<organism evidence="3 4">
    <name type="scientific">Microlunatus aurantiacus</name>
    <dbReference type="NCBI Taxonomy" id="446786"/>
    <lineage>
        <taxon>Bacteria</taxon>
        <taxon>Bacillati</taxon>
        <taxon>Actinomycetota</taxon>
        <taxon>Actinomycetes</taxon>
        <taxon>Propionibacteriales</taxon>
        <taxon>Propionibacteriaceae</taxon>
        <taxon>Microlunatus</taxon>
    </lineage>
</organism>
<dbReference type="RefSeq" id="WP_344812936.1">
    <property type="nucleotide sequence ID" value="NZ_BAAAYX010000012.1"/>
</dbReference>
<evidence type="ECO:0000256" key="2">
    <source>
        <dbReference type="SAM" id="Phobius"/>
    </source>
</evidence>
<sequence>MDEQTTTGRRRSDAGATPVTVVIGIGILVALFAGVITTMGAVASNESSGAQHAADAAALGGARGVLDDLPTDLLLGFTTPADIPLMVGGGTCLQNGRNEAARLASANGANLTSYCFNVWADEVSVSVKLRSTAVSGDKVSAKAEAETTFTADECRIDPGFELPTEEPDPPGDDEDEDEGPPPLPPGPMSTWINCGIGRQVIEFRPLVGRFFFRELADDVEDVDPRLTK</sequence>
<feature type="region of interest" description="Disordered" evidence="1">
    <location>
        <begin position="153"/>
        <end position="191"/>
    </location>
</feature>
<keyword evidence="2" id="KW-1133">Transmembrane helix</keyword>
<feature type="compositionally biased region" description="Acidic residues" evidence="1">
    <location>
        <begin position="163"/>
        <end position="179"/>
    </location>
</feature>
<keyword evidence="4" id="KW-1185">Reference proteome</keyword>
<evidence type="ECO:0000313" key="4">
    <source>
        <dbReference type="Proteomes" id="UP001500051"/>
    </source>
</evidence>
<gene>
    <name evidence="3" type="ORF">GCM10022204_27250</name>
</gene>